<name>A0A392M389_9FABA</name>
<dbReference type="EMBL" id="LXQA010002807">
    <property type="protein sequence ID" value="MCH81812.1"/>
    <property type="molecule type" value="Genomic_DNA"/>
</dbReference>
<keyword evidence="3" id="KW-1185">Reference proteome</keyword>
<reference evidence="2 3" key="1">
    <citation type="journal article" date="2018" name="Front. Plant Sci.">
        <title>Red Clover (Trifolium pratense) and Zigzag Clover (T. medium) - A Picture of Genomic Similarities and Differences.</title>
        <authorList>
            <person name="Dluhosova J."/>
            <person name="Istvanek J."/>
            <person name="Nedelnik J."/>
            <person name="Repkova J."/>
        </authorList>
    </citation>
    <scope>NUCLEOTIDE SEQUENCE [LARGE SCALE GENOMIC DNA]</scope>
    <source>
        <strain evidence="3">cv. 10/8</strain>
        <tissue evidence="2">Leaf</tissue>
    </source>
</reference>
<feature type="compositionally biased region" description="Polar residues" evidence="1">
    <location>
        <begin position="59"/>
        <end position="70"/>
    </location>
</feature>
<organism evidence="2 3">
    <name type="scientific">Trifolium medium</name>
    <dbReference type="NCBI Taxonomy" id="97028"/>
    <lineage>
        <taxon>Eukaryota</taxon>
        <taxon>Viridiplantae</taxon>
        <taxon>Streptophyta</taxon>
        <taxon>Embryophyta</taxon>
        <taxon>Tracheophyta</taxon>
        <taxon>Spermatophyta</taxon>
        <taxon>Magnoliopsida</taxon>
        <taxon>eudicotyledons</taxon>
        <taxon>Gunneridae</taxon>
        <taxon>Pentapetalae</taxon>
        <taxon>rosids</taxon>
        <taxon>fabids</taxon>
        <taxon>Fabales</taxon>
        <taxon>Fabaceae</taxon>
        <taxon>Papilionoideae</taxon>
        <taxon>50 kb inversion clade</taxon>
        <taxon>NPAAA clade</taxon>
        <taxon>Hologalegina</taxon>
        <taxon>IRL clade</taxon>
        <taxon>Trifolieae</taxon>
        <taxon>Trifolium</taxon>
    </lineage>
</organism>
<gene>
    <name evidence="2" type="ORF">A2U01_0002605</name>
</gene>
<sequence length="70" mass="7640">MVSATDRSFHLSQRPNTAWQKEITVHKEDENGSSSHVKNNPGVTLETTTHLPITGPKLNGTTTFNSHGQA</sequence>
<accession>A0A392M389</accession>
<proteinExistence type="predicted"/>
<evidence type="ECO:0000256" key="1">
    <source>
        <dbReference type="SAM" id="MobiDB-lite"/>
    </source>
</evidence>
<dbReference type="Proteomes" id="UP000265520">
    <property type="component" value="Unassembled WGS sequence"/>
</dbReference>
<dbReference type="AlphaFoldDB" id="A0A392M389"/>
<comment type="caution">
    <text evidence="2">The sequence shown here is derived from an EMBL/GenBank/DDBJ whole genome shotgun (WGS) entry which is preliminary data.</text>
</comment>
<protein>
    <submittedName>
        <fullName evidence="2">Uncharacterized protein</fullName>
    </submittedName>
</protein>
<evidence type="ECO:0000313" key="3">
    <source>
        <dbReference type="Proteomes" id="UP000265520"/>
    </source>
</evidence>
<feature type="region of interest" description="Disordered" evidence="1">
    <location>
        <begin position="26"/>
        <end position="70"/>
    </location>
</feature>
<feature type="compositionally biased region" description="Polar residues" evidence="1">
    <location>
        <begin position="32"/>
        <end position="51"/>
    </location>
</feature>
<evidence type="ECO:0000313" key="2">
    <source>
        <dbReference type="EMBL" id="MCH81812.1"/>
    </source>
</evidence>